<protein>
    <submittedName>
        <fullName evidence="1">Uncharacterized protein</fullName>
    </submittedName>
</protein>
<keyword evidence="2" id="KW-1185">Reference proteome</keyword>
<proteinExistence type="predicted"/>
<organism evidence="1 2">
    <name type="scientific">Smallanthus sonchifolius</name>
    <dbReference type="NCBI Taxonomy" id="185202"/>
    <lineage>
        <taxon>Eukaryota</taxon>
        <taxon>Viridiplantae</taxon>
        <taxon>Streptophyta</taxon>
        <taxon>Embryophyta</taxon>
        <taxon>Tracheophyta</taxon>
        <taxon>Spermatophyta</taxon>
        <taxon>Magnoliopsida</taxon>
        <taxon>eudicotyledons</taxon>
        <taxon>Gunneridae</taxon>
        <taxon>Pentapetalae</taxon>
        <taxon>asterids</taxon>
        <taxon>campanulids</taxon>
        <taxon>Asterales</taxon>
        <taxon>Asteraceae</taxon>
        <taxon>Asteroideae</taxon>
        <taxon>Heliantheae alliance</taxon>
        <taxon>Millerieae</taxon>
        <taxon>Smallanthus</taxon>
    </lineage>
</organism>
<name>A0ACB9AT24_9ASTR</name>
<reference evidence="1 2" key="2">
    <citation type="journal article" date="2022" name="Mol. Ecol. Resour.">
        <title>The genomes of chicory, endive, great burdock and yacon provide insights into Asteraceae paleo-polyploidization history and plant inulin production.</title>
        <authorList>
            <person name="Fan W."/>
            <person name="Wang S."/>
            <person name="Wang H."/>
            <person name="Wang A."/>
            <person name="Jiang F."/>
            <person name="Liu H."/>
            <person name="Zhao H."/>
            <person name="Xu D."/>
            <person name="Zhang Y."/>
        </authorList>
    </citation>
    <scope>NUCLEOTIDE SEQUENCE [LARGE SCALE GENOMIC DNA]</scope>
    <source>
        <strain evidence="2">cv. Yunnan</strain>
        <tissue evidence="1">Leaves</tissue>
    </source>
</reference>
<dbReference type="EMBL" id="CM042041">
    <property type="protein sequence ID" value="KAI3712616.1"/>
    <property type="molecule type" value="Genomic_DNA"/>
</dbReference>
<reference evidence="2" key="1">
    <citation type="journal article" date="2022" name="Mol. Ecol. Resour.">
        <title>The genomes of chicory, endive, great burdock and yacon provide insights into Asteraceae palaeo-polyploidization history and plant inulin production.</title>
        <authorList>
            <person name="Fan W."/>
            <person name="Wang S."/>
            <person name="Wang H."/>
            <person name="Wang A."/>
            <person name="Jiang F."/>
            <person name="Liu H."/>
            <person name="Zhao H."/>
            <person name="Xu D."/>
            <person name="Zhang Y."/>
        </authorList>
    </citation>
    <scope>NUCLEOTIDE SEQUENCE [LARGE SCALE GENOMIC DNA]</scope>
    <source>
        <strain evidence="2">cv. Yunnan</strain>
    </source>
</reference>
<gene>
    <name evidence="1" type="ORF">L1987_71176</name>
</gene>
<evidence type="ECO:0000313" key="2">
    <source>
        <dbReference type="Proteomes" id="UP001056120"/>
    </source>
</evidence>
<sequence>MASSLDTDVLWLRDPFPSLNLNEGIDLQISVDEFKGNQWSERDQLINTGFYMIKSNNKTITLFDEWYSRKDSSTGMKEQDVLVELMRKGAFRRLGLGVRFLDTVFFSGICEDSRDVRVVVSVHANCCRSIKAKVQDLTRIMHDWQRSICNDLKEKTSTKEESDGGVRQLFVAETAAVVGDDKLALIPR</sequence>
<comment type="caution">
    <text evidence="1">The sequence shown here is derived from an EMBL/GenBank/DDBJ whole genome shotgun (WGS) entry which is preliminary data.</text>
</comment>
<dbReference type="Proteomes" id="UP001056120">
    <property type="component" value="Linkage Group LG24"/>
</dbReference>
<accession>A0ACB9AT24</accession>
<evidence type="ECO:0000313" key="1">
    <source>
        <dbReference type="EMBL" id="KAI3712616.1"/>
    </source>
</evidence>